<accession>A0A9P1N6W2</accession>
<keyword evidence="3" id="KW-1185">Reference proteome</keyword>
<dbReference type="EMBL" id="CANHGI010000005">
    <property type="protein sequence ID" value="CAI5453400.1"/>
    <property type="molecule type" value="Genomic_DNA"/>
</dbReference>
<keyword evidence="1" id="KW-0812">Transmembrane</keyword>
<comment type="caution">
    <text evidence="2">The sequence shown here is derived from an EMBL/GenBank/DDBJ whole genome shotgun (WGS) entry which is preliminary data.</text>
</comment>
<dbReference type="Proteomes" id="UP001152747">
    <property type="component" value="Unassembled WGS sequence"/>
</dbReference>
<feature type="transmembrane region" description="Helical" evidence="1">
    <location>
        <begin position="25"/>
        <end position="44"/>
    </location>
</feature>
<evidence type="ECO:0000313" key="3">
    <source>
        <dbReference type="Proteomes" id="UP001152747"/>
    </source>
</evidence>
<evidence type="ECO:0000256" key="1">
    <source>
        <dbReference type="SAM" id="Phobius"/>
    </source>
</evidence>
<organism evidence="2 3">
    <name type="scientific">Caenorhabditis angaria</name>
    <dbReference type="NCBI Taxonomy" id="860376"/>
    <lineage>
        <taxon>Eukaryota</taxon>
        <taxon>Metazoa</taxon>
        <taxon>Ecdysozoa</taxon>
        <taxon>Nematoda</taxon>
        <taxon>Chromadorea</taxon>
        <taxon>Rhabditida</taxon>
        <taxon>Rhabditina</taxon>
        <taxon>Rhabditomorpha</taxon>
        <taxon>Rhabditoidea</taxon>
        <taxon>Rhabditidae</taxon>
        <taxon>Peloderinae</taxon>
        <taxon>Caenorhabditis</taxon>
    </lineage>
</organism>
<feature type="transmembrane region" description="Helical" evidence="1">
    <location>
        <begin position="64"/>
        <end position="82"/>
    </location>
</feature>
<dbReference type="OrthoDB" id="5793039at2759"/>
<sequence length="134" mass="15093">MEDNGSIEYEMSWCFEPQHNFYADIFAPVVRGFLTLICVILGTICNIQGISSVHKLHIDKNRGAVLAVSMMSLAFWDTLLLVKRIIVLLCGSIISKKRVDSCDNTIYSWICTCCKYRIDLVCGCNHNSKIHGNS</sequence>
<reference evidence="2" key="1">
    <citation type="submission" date="2022-11" db="EMBL/GenBank/DDBJ databases">
        <authorList>
            <person name="Kikuchi T."/>
        </authorList>
    </citation>
    <scope>NUCLEOTIDE SEQUENCE</scope>
    <source>
        <strain evidence="2">PS1010</strain>
    </source>
</reference>
<evidence type="ECO:0000313" key="2">
    <source>
        <dbReference type="EMBL" id="CAI5453400.1"/>
    </source>
</evidence>
<proteinExistence type="predicted"/>
<protein>
    <submittedName>
        <fullName evidence="2">Uncharacterized protein</fullName>
    </submittedName>
</protein>
<dbReference type="AlphaFoldDB" id="A0A9P1N6W2"/>
<keyword evidence="1" id="KW-1133">Transmembrane helix</keyword>
<gene>
    <name evidence="2" type="ORF">CAMP_LOCUS16037</name>
</gene>
<keyword evidence="1" id="KW-0472">Membrane</keyword>
<name>A0A9P1N6W2_9PELO</name>